<dbReference type="RefSeq" id="WP_395817069.1">
    <property type="nucleotide sequence ID" value="NZ_CP043494.1"/>
</dbReference>
<accession>A0ABY9WKT2</accession>
<protein>
    <recommendedName>
        <fullName evidence="3">DUF3108 domain-containing protein</fullName>
    </recommendedName>
</protein>
<proteinExistence type="predicted"/>
<gene>
    <name evidence="1" type="ORF">F0U60_09875</name>
</gene>
<reference evidence="1 2" key="1">
    <citation type="submission" date="2019-08" db="EMBL/GenBank/DDBJ databases">
        <title>Archangium and Cystobacter genomes.</title>
        <authorList>
            <person name="Chen I.-C.K."/>
            <person name="Wielgoss S."/>
        </authorList>
    </citation>
    <scope>NUCLEOTIDE SEQUENCE [LARGE SCALE GENOMIC DNA]</scope>
    <source>
        <strain evidence="1 2">Cbm 6</strain>
    </source>
</reference>
<evidence type="ECO:0008006" key="3">
    <source>
        <dbReference type="Google" id="ProtNLM"/>
    </source>
</evidence>
<dbReference type="Proteomes" id="UP001611383">
    <property type="component" value="Chromosome"/>
</dbReference>
<sequence length="283" mass="31176">MPSIFMDMGQTLRRTSRRSQGALLISLGLLLGLASPAWAVELLYPERNATRELAVSTPEGQPLGKGSLTQWTEGERLHVLLTYRYDDGRIIEESAVFLTQPELVQERWNWRERKEGQTTRQFTFDFGSGRAVGLTREGGKTRRYTEQLKVEPGRTFAGVGFALVAKNLLPQLRQGEEVKLQALAATPKPRKVNVKLSREGTESLTLAGQTLTADRVVIHPEIGLASLVVKAPDTNLYFTGSGPPVMVGGEGPVLEPGDPVVRTELLPQRRAPAAARRQTSPNR</sequence>
<organism evidence="1 2">
    <name type="scientific">Archangium minus</name>
    <dbReference type="NCBI Taxonomy" id="83450"/>
    <lineage>
        <taxon>Bacteria</taxon>
        <taxon>Pseudomonadati</taxon>
        <taxon>Myxococcota</taxon>
        <taxon>Myxococcia</taxon>
        <taxon>Myxococcales</taxon>
        <taxon>Cystobacterineae</taxon>
        <taxon>Archangiaceae</taxon>
        <taxon>Archangium</taxon>
    </lineage>
</organism>
<evidence type="ECO:0000313" key="1">
    <source>
        <dbReference type="EMBL" id="WNG44384.1"/>
    </source>
</evidence>
<dbReference type="EMBL" id="CP043494">
    <property type="protein sequence ID" value="WNG44384.1"/>
    <property type="molecule type" value="Genomic_DNA"/>
</dbReference>
<evidence type="ECO:0000313" key="2">
    <source>
        <dbReference type="Proteomes" id="UP001611383"/>
    </source>
</evidence>
<keyword evidence="2" id="KW-1185">Reference proteome</keyword>
<name>A0ABY9WKT2_9BACT</name>